<feature type="region of interest" description="Disordered" evidence="1">
    <location>
        <begin position="58"/>
        <end position="84"/>
    </location>
</feature>
<evidence type="ECO:0000313" key="2">
    <source>
        <dbReference type="EnsemblMetazoa" id="ADIR014519-PA"/>
    </source>
</evidence>
<feature type="compositionally biased region" description="Low complexity" evidence="1">
    <location>
        <begin position="73"/>
        <end position="84"/>
    </location>
</feature>
<organism evidence="2 3">
    <name type="scientific">Anopheles dirus</name>
    <dbReference type="NCBI Taxonomy" id="7168"/>
    <lineage>
        <taxon>Eukaryota</taxon>
        <taxon>Metazoa</taxon>
        <taxon>Ecdysozoa</taxon>
        <taxon>Arthropoda</taxon>
        <taxon>Hexapoda</taxon>
        <taxon>Insecta</taxon>
        <taxon>Pterygota</taxon>
        <taxon>Neoptera</taxon>
        <taxon>Endopterygota</taxon>
        <taxon>Diptera</taxon>
        <taxon>Nematocera</taxon>
        <taxon>Culicoidea</taxon>
        <taxon>Culicidae</taxon>
        <taxon>Anophelinae</taxon>
        <taxon>Anopheles</taxon>
    </lineage>
</organism>
<dbReference type="VEuPathDB" id="VectorBase:ADIR014519"/>
<keyword evidence="3" id="KW-1185">Reference proteome</keyword>
<name>A0A182NXD9_9DIPT</name>
<reference evidence="3" key="1">
    <citation type="submission" date="2013-03" db="EMBL/GenBank/DDBJ databases">
        <title>The Genome Sequence of Anopheles dirus WRAIR2.</title>
        <authorList>
            <consortium name="The Broad Institute Genomics Platform"/>
            <person name="Neafsey D.E."/>
            <person name="Walton C."/>
            <person name="Walker B."/>
            <person name="Young S.K."/>
            <person name="Zeng Q."/>
            <person name="Gargeya S."/>
            <person name="Fitzgerald M."/>
            <person name="Haas B."/>
            <person name="Abouelleil A."/>
            <person name="Allen A.W."/>
            <person name="Alvarado L."/>
            <person name="Arachchi H.M."/>
            <person name="Berlin A.M."/>
            <person name="Chapman S.B."/>
            <person name="Gainer-Dewar J."/>
            <person name="Goldberg J."/>
            <person name="Griggs A."/>
            <person name="Gujja S."/>
            <person name="Hansen M."/>
            <person name="Howarth C."/>
            <person name="Imamovic A."/>
            <person name="Ireland A."/>
            <person name="Larimer J."/>
            <person name="McCowan C."/>
            <person name="Murphy C."/>
            <person name="Pearson M."/>
            <person name="Poon T.W."/>
            <person name="Priest M."/>
            <person name="Roberts A."/>
            <person name="Saif S."/>
            <person name="Shea T."/>
            <person name="Sisk P."/>
            <person name="Sykes S."/>
            <person name="Wortman J."/>
            <person name="Nusbaum C."/>
            <person name="Birren B."/>
        </authorList>
    </citation>
    <scope>NUCLEOTIDE SEQUENCE [LARGE SCALE GENOMIC DNA]</scope>
    <source>
        <strain evidence="3">WRAIR2</strain>
    </source>
</reference>
<reference evidence="2" key="2">
    <citation type="submission" date="2020-05" db="UniProtKB">
        <authorList>
            <consortium name="EnsemblMetazoa"/>
        </authorList>
    </citation>
    <scope>IDENTIFICATION</scope>
    <source>
        <strain evidence="2">WRAIR2</strain>
    </source>
</reference>
<sequence>AVPLGVFRISSSSSLRVGKSITKAARLGPGGPWKSEIHRPGRQIVCCDYETKGWSRVKRTPTPAGSEWKEINSSSVASSARGRS</sequence>
<evidence type="ECO:0000256" key="1">
    <source>
        <dbReference type="SAM" id="MobiDB-lite"/>
    </source>
</evidence>
<proteinExistence type="predicted"/>
<dbReference type="Proteomes" id="UP000075884">
    <property type="component" value="Unassembled WGS sequence"/>
</dbReference>
<dbReference type="EnsemblMetazoa" id="ADIR014519-RA">
    <property type="protein sequence ID" value="ADIR014519-PA"/>
    <property type="gene ID" value="ADIR014519"/>
</dbReference>
<evidence type="ECO:0000313" key="3">
    <source>
        <dbReference type="Proteomes" id="UP000075884"/>
    </source>
</evidence>
<dbReference type="AlphaFoldDB" id="A0A182NXD9"/>
<accession>A0A182NXD9</accession>
<protein>
    <submittedName>
        <fullName evidence="2">Uncharacterized protein</fullName>
    </submittedName>
</protein>